<dbReference type="SUPFAM" id="SSF47413">
    <property type="entry name" value="lambda repressor-like DNA-binding domains"/>
    <property type="match status" value="1"/>
</dbReference>
<dbReference type="SUPFAM" id="SSF53822">
    <property type="entry name" value="Periplasmic binding protein-like I"/>
    <property type="match status" value="1"/>
</dbReference>
<keyword evidence="3" id="KW-0804">Transcription</keyword>
<proteinExistence type="predicted"/>
<dbReference type="AlphaFoldDB" id="A0A2T5GFS1"/>
<feature type="domain" description="HTH lacI-type" evidence="4">
    <location>
        <begin position="8"/>
        <end position="62"/>
    </location>
</feature>
<dbReference type="RefSeq" id="WP_107960098.1">
    <property type="nucleotide sequence ID" value="NZ_QAOG01000011.1"/>
</dbReference>
<keyword evidence="1" id="KW-0805">Transcription regulation</keyword>
<evidence type="ECO:0000259" key="4">
    <source>
        <dbReference type="PROSITE" id="PS50932"/>
    </source>
</evidence>
<dbReference type="EMBL" id="QAOG01000011">
    <property type="protein sequence ID" value="PTQ58164.1"/>
    <property type="molecule type" value="Genomic_DNA"/>
</dbReference>
<evidence type="ECO:0000256" key="2">
    <source>
        <dbReference type="ARBA" id="ARBA00023125"/>
    </source>
</evidence>
<name>A0A2T5GFS1_9SPHN</name>
<keyword evidence="6" id="KW-1185">Reference proteome</keyword>
<evidence type="ECO:0000313" key="6">
    <source>
        <dbReference type="Proteomes" id="UP000244189"/>
    </source>
</evidence>
<reference evidence="5 6" key="1">
    <citation type="submission" date="2018-04" db="EMBL/GenBank/DDBJ databases">
        <title>Genomic Encyclopedia of Type Strains, Phase III (KMG-III): the genomes of soil and plant-associated and newly described type strains.</title>
        <authorList>
            <person name="Whitman W."/>
        </authorList>
    </citation>
    <scope>NUCLEOTIDE SEQUENCE [LARGE SCALE GENOMIC DNA]</scope>
    <source>
        <strain evidence="5 6">MA101b</strain>
    </source>
</reference>
<evidence type="ECO:0000313" key="5">
    <source>
        <dbReference type="EMBL" id="PTQ58164.1"/>
    </source>
</evidence>
<gene>
    <name evidence="5" type="ORF">C8J26_4026</name>
</gene>
<dbReference type="Pfam" id="PF13377">
    <property type="entry name" value="Peripla_BP_3"/>
    <property type="match status" value="1"/>
</dbReference>
<dbReference type="InterPro" id="IPR046335">
    <property type="entry name" value="LacI/GalR-like_sensor"/>
</dbReference>
<dbReference type="PANTHER" id="PTHR30146">
    <property type="entry name" value="LACI-RELATED TRANSCRIPTIONAL REPRESSOR"/>
    <property type="match status" value="1"/>
</dbReference>
<dbReference type="GO" id="GO:0000976">
    <property type="term" value="F:transcription cis-regulatory region binding"/>
    <property type="evidence" value="ECO:0007669"/>
    <property type="project" value="TreeGrafter"/>
</dbReference>
<comment type="caution">
    <text evidence="5">The sequence shown here is derived from an EMBL/GenBank/DDBJ whole genome shotgun (WGS) entry which is preliminary data.</text>
</comment>
<keyword evidence="2" id="KW-0238">DNA-binding</keyword>
<dbReference type="PROSITE" id="PS50932">
    <property type="entry name" value="HTH_LACI_2"/>
    <property type="match status" value="1"/>
</dbReference>
<dbReference type="PANTHER" id="PTHR30146:SF153">
    <property type="entry name" value="LACTOSE OPERON REPRESSOR"/>
    <property type="match status" value="1"/>
</dbReference>
<dbReference type="Gene3D" id="3.40.50.2300">
    <property type="match status" value="2"/>
</dbReference>
<dbReference type="CDD" id="cd01545">
    <property type="entry name" value="PBP1_SalR"/>
    <property type="match status" value="1"/>
</dbReference>
<dbReference type="GO" id="GO:0003700">
    <property type="term" value="F:DNA-binding transcription factor activity"/>
    <property type="evidence" value="ECO:0007669"/>
    <property type="project" value="TreeGrafter"/>
</dbReference>
<accession>A0A2T5GFS1</accession>
<dbReference type="InterPro" id="IPR028082">
    <property type="entry name" value="Peripla_BP_I"/>
</dbReference>
<sequence length="354" mass="38091">MARRRQAVTIKHVAADAGVSLQTVSRVVNKDTGVRPEMMSRVQASIDKLGYVPSIAAQRMGGSRSYLILALNDRERTIADWRARQGTDWFDQMMLGGMLTCAEHGYRLIVELVDTHSDHIERELLAAIAALQPDGVILTPPHSGNPLIINLLAAHGISFARIGSLTEGPGIRLIMDDARAARIATEHLLELGHTRIGFIAGPAEYELSGWRVDGWRSAMEAAGVANADLLAVGDFSYASGRAAAEQLLALPTPPTAIIASNDQMTLATLELARTRNLAVPADLSLISFDDTPIIRLAHPPLTAIVQPIAEVTTQAVNRIIADLGAHPTSPTPITVPALLSLRSSTARPREFRGR</sequence>
<dbReference type="SMART" id="SM00354">
    <property type="entry name" value="HTH_LACI"/>
    <property type="match status" value="1"/>
</dbReference>
<evidence type="ECO:0000256" key="1">
    <source>
        <dbReference type="ARBA" id="ARBA00023015"/>
    </source>
</evidence>
<dbReference type="CDD" id="cd01392">
    <property type="entry name" value="HTH_LacI"/>
    <property type="match status" value="1"/>
</dbReference>
<protein>
    <submittedName>
        <fullName evidence="5">LacI family transcriptional regulator</fullName>
    </submittedName>
</protein>
<evidence type="ECO:0000256" key="3">
    <source>
        <dbReference type="ARBA" id="ARBA00023163"/>
    </source>
</evidence>
<organism evidence="5 6">
    <name type="scientific">Sphingomonas aurantiaca</name>
    <dbReference type="NCBI Taxonomy" id="185949"/>
    <lineage>
        <taxon>Bacteria</taxon>
        <taxon>Pseudomonadati</taxon>
        <taxon>Pseudomonadota</taxon>
        <taxon>Alphaproteobacteria</taxon>
        <taxon>Sphingomonadales</taxon>
        <taxon>Sphingomonadaceae</taxon>
        <taxon>Sphingomonas</taxon>
    </lineage>
</organism>
<dbReference type="InterPro" id="IPR000843">
    <property type="entry name" value="HTH_LacI"/>
</dbReference>
<dbReference type="Gene3D" id="1.10.260.40">
    <property type="entry name" value="lambda repressor-like DNA-binding domains"/>
    <property type="match status" value="1"/>
</dbReference>
<dbReference type="Proteomes" id="UP000244189">
    <property type="component" value="Unassembled WGS sequence"/>
</dbReference>
<dbReference type="Pfam" id="PF00356">
    <property type="entry name" value="LacI"/>
    <property type="match status" value="1"/>
</dbReference>
<dbReference type="InterPro" id="IPR010982">
    <property type="entry name" value="Lambda_DNA-bd_dom_sf"/>
</dbReference>